<name>E2AMA3_CAMFO</name>
<evidence type="ECO:0000313" key="2">
    <source>
        <dbReference type="Proteomes" id="UP000000311"/>
    </source>
</evidence>
<dbReference type="PANTHER" id="PTHR33053:SF26">
    <property type="entry name" value="TRANSPOSASE DOMAIN-CONTAINING PROTEIN"/>
    <property type="match status" value="1"/>
</dbReference>
<organism evidence="2">
    <name type="scientific">Camponotus floridanus</name>
    <name type="common">Florida carpenter ant</name>
    <dbReference type="NCBI Taxonomy" id="104421"/>
    <lineage>
        <taxon>Eukaryota</taxon>
        <taxon>Metazoa</taxon>
        <taxon>Ecdysozoa</taxon>
        <taxon>Arthropoda</taxon>
        <taxon>Hexapoda</taxon>
        <taxon>Insecta</taxon>
        <taxon>Pterygota</taxon>
        <taxon>Neoptera</taxon>
        <taxon>Endopterygota</taxon>
        <taxon>Hymenoptera</taxon>
        <taxon>Apocrita</taxon>
        <taxon>Aculeata</taxon>
        <taxon>Formicoidea</taxon>
        <taxon>Formicidae</taxon>
        <taxon>Formicinae</taxon>
        <taxon>Camponotus</taxon>
    </lineage>
</organism>
<dbReference type="AlphaFoldDB" id="E2AMA3"/>
<protein>
    <submittedName>
        <fullName evidence="1">Uncharacterized protein</fullName>
    </submittedName>
</protein>
<feature type="non-terminal residue" evidence="1">
    <location>
        <position position="1"/>
    </location>
</feature>
<proteinExistence type="predicted"/>
<dbReference type="Proteomes" id="UP000000311">
    <property type="component" value="Unassembled WGS sequence"/>
</dbReference>
<evidence type="ECO:0000313" key="1">
    <source>
        <dbReference type="EMBL" id="EFN65436.1"/>
    </source>
</evidence>
<dbReference type="InParanoid" id="E2AMA3"/>
<keyword evidence="2" id="KW-1185">Reference proteome</keyword>
<sequence>RTDESFRCKRDEEHHLSDTPLLKLNIGLVTCFPIDYMHNVCLGVTRKLLTCWMSGDLHVRLSSREINTISEKMVALKKYFPQKINRKPRPLSEIARFKATEFRSFLLYLGPVVLAETLNVSFYEHFLLFHFSIVILCSDKHISNHGCELVSKMLKTFVKHCEHLYNPEFMV</sequence>
<dbReference type="OMA" id="DESFRCK"/>
<reference evidence="1 2" key="1">
    <citation type="journal article" date="2010" name="Science">
        <title>Genomic comparison of the ants Camponotus floridanus and Harpegnathos saltator.</title>
        <authorList>
            <person name="Bonasio R."/>
            <person name="Zhang G."/>
            <person name="Ye C."/>
            <person name="Mutti N.S."/>
            <person name="Fang X."/>
            <person name="Qin N."/>
            <person name="Donahue G."/>
            <person name="Yang P."/>
            <person name="Li Q."/>
            <person name="Li C."/>
            <person name="Zhang P."/>
            <person name="Huang Z."/>
            <person name="Berger S.L."/>
            <person name="Reinberg D."/>
            <person name="Wang J."/>
            <person name="Liebig J."/>
        </authorList>
    </citation>
    <scope>NUCLEOTIDE SEQUENCE [LARGE SCALE GENOMIC DNA]</scope>
    <source>
        <strain evidence="2">C129</strain>
    </source>
</reference>
<accession>E2AMA3</accession>
<dbReference type="EMBL" id="GL440793">
    <property type="protein sequence ID" value="EFN65436.1"/>
    <property type="molecule type" value="Genomic_DNA"/>
</dbReference>
<gene>
    <name evidence="1" type="ORF">EAG_00347</name>
</gene>
<dbReference type="PANTHER" id="PTHR33053">
    <property type="entry name" value="PROTEIN, PUTATIVE-RELATED"/>
    <property type="match status" value="1"/>
</dbReference>
<feature type="non-terminal residue" evidence="1">
    <location>
        <position position="171"/>
    </location>
</feature>